<dbReference type="KEGG" id="oyw:OdinLCB4_006430"/>
<accession>A0AAF0D1U2</accession>
<evidence type="ECO:0000313" key="2">
    <source>
        <dbReference type="EMBL" id="WEU40101.1"/>
    </source>
</evidence>
<reference evidence="2" key="2">
    <citation type="journal article" date="2022" name="Nat. Microbiol.">
        <title>A closed Candidatus Odinarchaeum chromosome exposes Asgard archaeal viruses.</title>
        <authorList>
            <person name="Tamarit D."/>
            <person name="Caceres E.F."/>
            <person name="Krupovic M."/>
            <person name="Nijland R."/>
            <person name="Eme L."/>
            <person name="Robinson N.P."/>
            <person name="Ettema T.J.G."/>
        </authorList>
    </citation>
    <scope>NUCLEOTIDE SEQUENCE</scope>
    <source>
        <strain evidence="2">LCB_4</strain>
    </source>
</reference>
<reference evidence="2" key="1">
    <citation type="journal article" date="2017" name="Nature">
        <title>Asgard archaea illuminate the origin of eukaryotic cellular complexity.</title>
        <authorList>
            <person name="Zaremba-Niedzwiedzka K."/>
            <person name="Caceres E.F."/>
            <person name="Saw J.H."/>
            <person name="Backstrom D."/>
            <person name="Juzokaite L."/>
            <person name="Vancaester E."/>
            <person name="Seitz K.W."/>
            <person name="Anantharaman K."/>
            <person name="Starnawski P."/>
            <person name="Kjeldsen K.U."/>
            <person name="Scott M.B."/>
            <person name="Nunoura T."/>
            <person name="Banfield J.F."/>
            <person name="Schramm A."/>
            <person name="Baker B.J."/>
            <person name="Spang A."/>
            <person name="Ettema T.J.G."/>
        </authorList>
    </citation>
    <scope>NUCLEOTIDE SEQUENCE</scope>
    <source>
        <strain evidence="2">LCB_4</strain>
    </source>
</reference>
<name>A0AAF0D1U2_ODILC</name>
<evidence type="ECO:0000256" key="1">
    <source>
        <dbReference type="SAM" id="Coils"/>
    </source>
</evidence>
<organism evidence="2 3">
    <name type="scientific">Odinarchaeota yellowstonii (strain LCB_4)</name>
    <dbReference type="NCBI Taxonomy" id="1841599"/>
    <lineage>
        <taxon>Archaea</taxon>
        <taxon>Promethearchaeati</taxon>
        <taxon>Candidatus Odinarchaeota</taxon>
        <taxon>Candidatus Odinarchaeia</taxon>
        <taxon>Candidatus Odinarchaeales</taxon>
        <taxon>Candidatus Odinarchaeaceae</taxon>
        <taxon>Candidatus Odinarchaeum</taxon>
    </lineage>
</organism>
<sequence>MSQNVLEEINKKMEEMVEGRRYIIRQVGSLKVSVDELIEKLKAGLGAPAAGGFDFEGLTSVITALTEEVGKLHASNLDELIKTGFEDLKNILSDLKGKATPSGESFAKLDELANRIENLQSNIEQLTQIMQKTVETFNEKLANITSSGEPGVKLNEVLERLNKIDNSLSSLLEKKTELSEREPADLKDAVKKIVTTVLDLRAAIESSEESFIYGLKLVENNIRRELAAIGFKTVSCVEDAFEKLRESLKDEPANEIVYDALLDLLYNLKNTNKFDERINAILGFIRELKSKPAESKVDPRLKAEIVRALLS</sequence>
<keyword evidence="1" id="KW-0175">Coiled coil</keyword>
<protein>
    <submittedName>
        <fullName evidence="2">Uncharacterized protein</fullName>
    </submittedName>
</protein>
<evidence type="ECO:0000313" key="3">
    <source>
        <dbReference type="Proteomes" id="UP000186851"/>
    </source>
</evidence>
<dbReference type="AlphaFoldDB" id="A0AAF0D1U2"/>
<dbReference type="EMBL" id="CP091871">
    <property type="protein sequence ID" value="WEU40101.1"/>
    <property type="molecule type" value="Genomic_DNA"/>
</dbReference>
<proteinExistence type="predicted"/>
<gene>
    <name evidence="2" type="ORF">OdinLCB4_006430</name>
</gene>
<dbReference type="Proteomes" id="UP000186851">
    <property type="component" value="Chromosome"/>
</dbReference>
<feature type="coiled-coil region" evidence="1">
    <location>
        <begin position="109"/>
        <end position="181"/>
    </location>
</feature>